<dbReference type="GeneID" id="108567350"/>
<evidence type="ECO:0000256" key="5">
    <source>
        <dbReference type="ARBA" id="ARBA00023157"/>
    </source>
</evidence>
<dbReference type="RefSeq" id="XP_017783257.1">
    <property type="nucleotide sequence ID" value="XM_017927768.1"/>
</dbReference>
<keyword evidence="9" id="KW-0732">Signal</keyword>
<evidence type="ECO:0000256" key="4">
    <source>
        <dbReference type="ARBA" id="ARBA00023136"/>
    </source>
</evidence>
<evidence type="ECO:0000256" key="2">
    <source>
        <dbReference type="ARBA" id="ARBA00022692"/>
    </source>
</evidence>
<keyword evidence="5" id="KW-1015">Disulfide bond</keyword>
<comment type="caution">
    <text evidence="6">Lacks conserved residue(s) required for the propagation of feature annotation.</text>
</comment>
<dbReference type="SMART" id="SM00032">
    <property type="entry name" value="CCP"/>
    <property type="match status" value="1"/>
</dbReference>
<dbReference type="InterPro" id="IPR056619">
    <property type="entry name" value="C8-3_MUC4"/>
</dbReference>
<dbReference type="Pfam" id="PF00094">
    <property type="entry name" value="VWD"/>
    <property type="match status" value="1"/>
</dbReference>
<feature type="transmembrane region" description="Helical" evidence="8">
    <location>
        <begin position="1164"/>
        <end position="1186"/>
    </location>
</feature>
<dbReference type="Proteomes" id="UP000695000">
    <property type="component" value="Unplaced"/>
</dbReference>
<dbReference type="PANTHER" id="PTHR13802:SF52">
    <property type="entry name" value="MUCIN-4"/>
    <property type="match status" value="1"/>
</dbReference>
<evidence type="ECO:0000256" key="3">
    <source>
        <dbReference type="ARBA" id="ARBA00022989"/>
    </source>
</evidence>
<evidence type="ECO:0000259" key="10">
    <source>
        <dbReference type="PROSITE" id="PS50856"/>
    </source>
</evidence>
<evidence type="ECO:0000259" key="12">
    <source>
        <dbReference type="PROSITE" id="PS51220"/>
    </source>
</evidence>
<dbReference type="Pfam" id="PF06119">
    <property type="entry name" value="NIDO"/>
    <property type="match status" value="1"/>
</dbReference>
<dbReference type="Gene3D" id="2.60.40.10">
    <property type="entry name" value="Immunoglobulins"/>
    <property type="match status" value="1"/>
</dbReference>
<protein>
    <submittedName>
        <fullName evidence="15">Protein mesh isoform X1</fullName>
    </submittedName>
</protein>
<feature type="compositionally biased region" description="Acidic residues" evidence="7">
    <location>
        <begin position="1271"/>
        <end position="1291"/>
    </location>
</feature>
<dbReference type="InterPro" id="IPR000436">
    <property type="entry name" value="Sushi_SCR_CCP_dom"/>
</dbReference>
<evidence type="ECO:0000256" key="9">
    <source>
        <dbReference type="SAM" id="SignalP"/>
    </source>
</evidence>
<dbReference type="SUPFAM" id="SSF57535">
    <property type="entry name" value="Complement control module/SCR domain"/>
    <property type="match status" value="1"/>
</dbReference>
<dbReference type="Pfam" id="PF03782">
    <property type="entry name" value="AMOP"/>
    <property type="match status" value="1"/>
</dbReference>
<evidence type="ECO:0000256" key="1">
    <source>
        <dbReference type="ARBA" id="ARBA00004370"/>
    </source>
</evidence>
<feature type="domain" description="Sushi" evidence="11">
    <location>
        <begin position="1095"/>
        <end position="1155"/>
    </location>
</feature>
<dbReference type="PROSITE" id="PS51220">
    <property type="entry name" value="NIDO"/>
    <property type="match status" value="1"/>
</dbReference>
<dbReference type="InterPro" id="IPR005533">
    <property type="entry name" value="AMOP_dom"/>
</dbReference>
<dbReference type="Pfam" id="PF23263">
    <property type="entry name" value="C8-3_MUC4"/>
    <property type="match status" value="1"/>
</dbReference>
<dbReference type="InterPro" id="IPR035976">
    <property type="entry name" value="Sushi/SCR/CCP_sf"/>
</dbReference>
<evidence type="ECO:0000313" key="14">
    <source>
        <dbReference type="Proteomes" id="UP000695000"/>
    </source>
</evidence>
<dbReference type="InterPro" id="IPR003886">
    <property type="entry name" value="NIDO_dom"/>
</dbReference>
<reference evidence="15" key="1">
    <citation type="submission" date="2025-08" db="UniProtKB">
        <authorList>
            <consortium name="RefSeq"/>
        </authorList>
    </citation>
    <scope>IDENTIFICATION</scope>
    <source>
        <tissue evidence="15">Whole Larva</tissue>
    </source>
</reference>
<dbReference type="PROSITE" id="PS50923">
    <property type="entry name" value="SUSHI"/>
    <property type="match status" value="1"/>
</dbReference>
<evidence type="ECO:0000256" key="7">
    <source>
        <dbReference type="SAM" id="MobiDB-lite"/>
    </source>
</evidence>
<keyword evidence="4 8" id="KW-0472">Membrane</keyword>
<dbReference type="InterPro" id="IPR014756">
    <property type="entry name" value="Ig_E-set"/>
</dbReference>
<dbReference type="PROSITE" id="PS51233">
    <property type="entry name" value="VWFD"/>
    <property type="match status" value="1"/>
</dbReference>
<dbReference type="PROSITE" id="PS50856">
    <property type="entry name" value="AMOP"/>
    <property type="match status" value="1"/>
</dbReference>
<dbReference type="SMART" id="SM00216">
    <property type="entry name" value="VWD"/>
    <property type="match status" value="1"/>
</dbReference>
<feature type="chain" id="PRO_5047202481" evidence="9">
    <location>
        <begin position="21"/>
        <end position="1337"/>
    </location>
</feature>
<dbReference type="Gene3D" id="2.10.70.10">
    <property type="entry name" value="Complement Module, domain 1"/>
    <property type="match status" value="1"/>
</dbReference>
<proteinExistence type="predicted"/>
<organism evidence="14 15">
    <name type="scientific">Nicrophorus vespilloides</name>
    <name type="common">Boreal carrion beetle</name>
    <dbReference type="NCBI Taxonomy" id="110193"/>
    <lineage>
        <taxon>Eukaryota</taxon>
        <taxon>Metazoa</taxon>
        <taxon>Ecdysozoa</taxon>
        <taxon>Arthropoda</taxon>
        <taxon>Hexapoda</taxon>
        <taxon>Insecta</taxon>
        <taxon>Pterygota</taxon>
        <taxon>Neoptera</taxon>
        <taxon>Endopterygota</taxon>
        <taxon>Coleoptera</taxon>
        <taxon>Polyphaga</taxon>
        <taxon>Staphyliniformia</taxon>
        <taxon>Silphidae</taxon>
        <taxon>Nicrophorinae</taxon>
        <taxon>Nicrophorus</taxon>
    </lineage>
</organism>
<dbReference type="SUPFAM" id="SSF81296">
    <property type="entry name" value="E set domains"/>
    <property type="match status" value="1"/>
</dbReference>
<feature type="signal peptide" evidence="9">
    <location>
        <begin position="1"/>
        <end position="20"/>
    </location>
</feature>
<feature type="region of interest" description="Disordered" evidence="7">
    <location>
        <begin position="1218"/>
        <end position="1306"/>
    </location>
</feature>
<dbReference type="CDD" id="cd00033">
    <property type="entry name" value="CCP"/>
    <property type="match status" value="1"/>
</dbReference>
<sequence length="1337" mass="152913">MKFKLFLFSLLLVISSSAFAQEIEDVDVAFETVGPVDEKTHEEKSSEVINENIETVAVPPISPRIGKSGDPNQGDKKSGRLLDANWDSLKSRYAPDPIDNNRGGIPHTISEARLAELRKEFMYWYFDMGGSDNHGDYQFNIQSSNPTVHKNLNFQLPFFGFRYNYTRISLNGYLEFSDPPENYIQYPLVFPVKDWPKRNDPAFIGIFFSKCRIGSLRTEDGPEEKKPGVYFRLERDLQGRTDVLGVEFRERLKWDIRKGVIGAETFEPKHAIIATWKNVTFAGGILQSIYTTNTFQAVIATDEVFTYAIFNYLDLKWTTHTEALGDTLRGEGGTPAYIGFNAGNGTRSYEYKPYSQASILRDLTSRGFANGHKGRHIFRIDENIMLGTCNKDIDDANLPLVIAPESGNMLGGSVVNITGPCFKPTDRVRCKFDVVADEVIGSVVSENRAICVQPRLFVEGYINLEVAVGNEKFKWKGKYFVEPPASAAEKIFFPDGKIYEKNPGSIQMKWIKQNLTTNENANVRISLWGYRERTLRPEFVYIDTIQDSTQNAGDFVITPGTYRNRENPRYSDIKFGFIQINLTEAVTETAPGFPPIEYTPVIWSRPIPLAWYFGAQWEREYGPNWPGKLCETWIKNDRFLKNFAHELPQCPCKLEHALNDKGRYLPDFNCDKDTNPSCKYNIGSIHCVRSGAPTLEGAEQQCCYDKNHMLMLSYDQLYGSTPFRSHNLGYLPWDEANKVPTLSQWFHDITPKYLCCLWQGNNVTGETGEQSVGCETLRFERRPTQDCVAYQPPEVAGVFGDPHIVTFDDYEYTFNGLGEFALVRTENKDIRLDVQGRFEQMPMNAYGEVRATQLTSVAARGNFSTVIEVRRRPADASWRYRLDVLANGRRIYFDRPSLKVQHFPGVLVYTPFYILNQSEVIMMFDSGAGVEVIENQGYLTARTFLPWKFINQTRGLFGNWSYDRRDDLVTPTGTIIPITENINDFENIYKDFGKLWMLEDKDKPGIGRSLFHREHGKTSSSYNNKTFIPVFEMDVDKIIPPNRSIEIANAEKFCNENWQCRYDYAMTLNRDLAHFTLNYHSSIKNLKEVNRNPLISCGVLETPRFGRKSNFFFTPGSRVTFECNEGFILIGDPRRECSSSGRWDVPVYGYTECLREQEYSSRSAAMTFGIILAIIISILIVLTYIGQRIYRRIYVKGDTGFLNPPSRAASRLSLNKVGLRDSERSSPTTPDDSKRFSYNSSVLSDRTSSDSVKKPRYYEKSYRTNEPLEGLPEDDFEEKPWDLDYDSDESVASEKRRKTASPIYTEPFAHQKQAKSYDNLADLRNTFKSQSNVVTEV</sequence>
<gene>
    <name evidence="15" type="primary">LOC108567350</name>
</gene>
<feature type="region of interest" description="Disordered" evidence="7">
    <location>
        <begin position="60"/>
        <end position="80"/>
    </location>
</feature>
<dbReference type="SMART" id="SM00723">
    <property type="entry name" value="AMOP"/>
    <property type="match status" value="1"/>
</dbReference>
<evidence type="ECO:0000259" key="13">
    <source>
        <dbReference type="PROSITE" id="PS51233"/>
    </source>
</evidence>
<keyword evidence="2 8" id="KW-0812">Transmembrane</keyword>
<dbReference type="InterPro" id="IPR001846">
    <property type="entry name" value="VWF_type-D"/>
</dbReference>
<evidence type="ECO:0000259" key="11">
    <source>
        <dbReference type="PROSITE" id="PS50923"/>
    </source>
</evidence>
<evidence type="ECO:0000256" key="6">
    <source>
        <dbReference type="PROSITE-ProRule" id="PRU00302"/>
    </source>
</evidence>
<feature type="domain" description="VWFD" evidence="13">
    <location>
        <begin position="794"/>
        <end position="1004"/>
    </location>
</feature>
<dbReference type="InterPro" id="IPR051495">
    <property type="entry name" value="Epithelial_Barrier/Signaling"/>
</dbReference>
<evidence type="ECO:0000313" key="15">
    <source>
        <dbReference type="RefSeq" id="XP_017783257.1"/>
    </source>
</evidence>
<feature type="domain" description="AMOP" evidence="10">
    <location>
        <begin position="622"/>
        <end position="781"/>
    </location>
</feature>
<feature type="compositionally biased region" description="Basic and acidic residues" evidence="7">
    <location>
        <begin position="1247"/>
        <end position="1263"/>
    </location>
</feature>
<keyword evidence="6" id="KW-0768">Sushi</keyword>
<dbReference type="Pfam" id="PF00084">
    <property type="entry name" value="Sushi"/>
    <property type="match status" value="1"/>
</dbReference>
<keyword evidence="3 8" id="KW-1133">Transmembrane helix</keyword>
<dbReference type="PANTHER" id="PTHR13802">
    <property type="entry name" value="MUCIN 4-RELATED"/>
    <property type="match status" value="1"/>
</dbReference>
<dbReference type="SMART" id="SM00539">
    <property type="entry name" value="NIDO"/>
    <property type="match status" value="1"/>
</dbReference>
<comment type="subcellular location">
    <subcellularLocation>
        <location evidence="1">Membrane</location>
    </subcellularLocation>
</comment>
<dbReference type="InterPro" id="IPR013783">
    <property type="entry name" value="Ig-like_fold"/>
</dbReference>
<feature type="domain" description="NIDO" evidence="12">
    <location>
        <begin position="229"/>
        <end position="383"/>
    </location>
</feature>
<name>A0ABM1N8V7_NICVS</name>
<keyword evidence="14" id="KW-1185">Reference proteome</keyword>
<accession>A0ABM1N8V7</accession>
<evidence type="ECO:0000256" key="8">
    <source>
        <dbReference type="SAM" id="Phobius"/>
    </source>
</evidence>